<gene>
    <name evidence="2" type="ORF">SNEC2469_LOCUS1378</name>
</gene>
<evidence type="ECO:0000313" key="3">
    <source>
        <dbReference type="Proteomes" id="UP000601435"/>
    </source>
</evidence>
<accession>A0A812J422</accession>
<keyword evidence="3" id="KW-1185">Reference proteome</keyword>
<dbReference type="AlphaFoldDB" id="A0A812J422"/>
<protein>
    <submittedName>
        <fullName evidence="2">Uncharacterized protein</fullName>
    </submittedName>
</protein>
<dbReference type="OrthoDB" id="436908at2759"/>
<dbReference type="EMBL" id="CAJNJA010005711">
    <property type="protein sequence ID" value="CAE7197027.1"/>
    <property type="molecule type" value="Genomic_DNA"/>
</dbReference>
<evidence type="ECO:0000256" key="1">
    <source>
        <dbReference type="SAM" id="MobiDB-lite"/>
    </source>
</evidence>
<dbReference type="InterPro" id="IPR027417">
    <property type="entry name" value="P-loop_NTPase"/>
</dbReference>
<feature type="region of interest" description="Disordered" evidence="1">
    <location>
        <begin position="185"/>
        <end position="249"/>
    </location>
</feature>
<dbReference type="Gene3D" id="3.40.50.300">
    <property type="entry name" value="P-loop containing nucleotide triphosphate hydrolases"/>
    <property type="match status" value="1"/>
</dbReference>
<comment type="caution">
    <text evidence="2">The sequence shown here is derived from an EMBL/GenBank/DDBJ whole genome shotgun (WGS) entry which is preliminary data.</text>
</comment>
<proteinExistence type="predicted"/>
<name>A0A812J422_9DINO</name>
<sequence length="282" mass="31217">MPLQLHASCRSNLVVCGLSGKRYSGVAEFHEMLKPLLPAGVVLIPRDGLCSLEALHRYVRWAPACFFIRIEAAPNVREANGWRSKFGPEDLVRDEHWTEVGLDDWDGWDAVVQHDGNQQTLLRTAEDLAPRIAALCQTPALTKHRPIPETSVKRTEFTTPMPDCMKFGGAEAYVPSQPIAHAEAKVEGASARVQHVRAEQVPTRGSPTQPVQRPESPDNLDELDQLEAKPAASSPPDDHPPAGDRPNAWCSAASSFSNLVSCDRNCEKSEMRLHRCGKHERR</sequence>
<organism evidence="2 3">
    <name type="scientific">Symbiodinium necroappetens</name>
    <dbReference type="NCBI Taxonomy" id="1628268"/>
    <lineage>
        <taxon>Eukaryota</taxon>
        <taxon>Sar</taxon>
        <taxon>Alveolata</taxon>
        <taxon>Dinophyceae</taxon>
        <taxon>Suessiales</taxon>
        <taxon>Symbiodiniaceae</taxon>
        <taxon>Symbiodinium</taxon>
    </lineage>
</organism>
<evidence type="ECO:0000313" key="2">
    <source>
        <dbReference type="EMBL" id="CAE7197027.1"/>
    </source>
</evidence>
<reference evidence="2" key="1">
    <citation type="submission" date="2021-02" db="EMBL/GenBank/DDBJ databases">
        <authorList>
            <person name="Dougan E. K."/>
            <person name="Rhodes N."/>
            <person name="Thang M."/>
            <person name="Chan C."/>
        </authorList>
    </citation>
    <scope>NUCLEOTIDE SEQUENCE</scope>
</reference>
<dbReference type="Proteomes" id="UP000601435">
    <property type="component" value="Unassembled WGS sequence"/>
</dbReference>